<keyword evidence="1" id="KW-1133">Transmembrane helix</keyword>
<name>A0A849C3W9_9NOCA</name>
<accession>A0A849C3W9</accession>
<keyword evidence="1" id="KW-0472">Membrane</keyword>
<keyword evidence="3" id="KW-1185">Reference proteome</keyword>
<dbReference type="EMBL" id="JABELX010000004">
    <property type="protein sequence ID" value="NNH71035.1"/>
    <property type="molecule type" value="Genomic_DNA"/>
</dbReference>
<organism evidence="2 3">
    <name type="scientific">Nocardia uniformis</name>
    <dbReference type="NCBI Taxonomy" id="53432"/>
    <lineage>
        <taxon>Bacteria</taxon>
        <taxon>Bacillati</taxon>
        <taxon>Actinomycetota</taxon>
        <taxon>Actinomycetes</taxon>
        <taxon>Mycobacteriales</taxon>
        <taxon>Nocardiaceae</taxon>
        <taxon>Nocardia</taxon>
    </lineage>
</organism>
<comment type="caution">
    <text evidence="2">The sequence shown here is derived from an EMBL/GenBank/DDBJ whole genome shotgun (WGS) entry which is preliminary data.</text>
</comment>
<dbReference type="Proteomes" id="UP000586827">
    <property type="component" value="Unassembled WGS sequence"/>
</dbReference>
<evidence type="ECO:0000313" key="3">
    <source>
        <dbReference type="Proteomes" id="UP000586827"/>
    </source>
</evidence>
<sequence>MNSGQRIPTPGHREPLLPAGMLLAGYTLSTIVVGVFGGGAVSGALSGHGVGIVAPEHMSATLARLAAYPADPAAAWPNDPRPGPAWLTWTCFVLISGLWCAGIAATGNLIDRGIRPRRRDGLASVTDLRVIGLDHRAAVHKAAREYPQLAGCRPRRHRFRWRWRR</sequence>
<feature type="transmembrane region" description="Helical" evidence="1">
    <location>
        <begin position="86"/>
        <end position="110"/>
    </location>
</feature>
<feature type="transmembrane region" description="Helical" evidence="1">
    <location>
        <begin position="21"/>
        <end position="41"/>
    </location>
</feature>
<evidence type="ECO:0000256" key="1">
    <source>
        <dbReference type="SAM" id="Phobius"/>
    </source>
</evidence>
<proteinExistence type="predicted"/>
<dbReference type="AlphaFoldDB" id="A0A849C3W9"/>
<gene>
    <name evidence="2" type="ORF">HLB23_14370</name>
</gene>
<dbReference type="RefSeq" id="WP_067523120.1">
    <property type="nucleotide sequence ID" value="NZ_JABELX010000004.1"/>
</dbReference>
<reference evidence="2 3" key="1">
    <citation type="submission" date="2020-05" db="EMBL/GenBank/DDBJ databases">
        <title>MicrobeNet Type strains.</title>
        <authorList>
            <person name="Nicholson A.C."/>
        </authorList>
    </citation>
    <scope>NUCLEOTIDE SEQUENCE [LARGE SCALE GENOMIC DNA]</scope>
    <source>
        <strain evidence="2 3">JCM 3224</strain>
    </source>
</reference>
<keyword evidence="1" id="KW-0812">Transmembrane</keyword>
<protein>
    <submittedName>
        <fullName evidence="2">Uncharacterized protein</fullName>
    </submittedName>
</protein>
<evidence type="ECO:0000313" key="2">
    <source>
        <dbReference type="EMBL" id="NNH71035.1"/>
    </source>
</evidence>